<proteinExistence type="predicted"/>
<feature type="compositionally biased region" description="Low complexity" evidence="1">
    <location>
        <begin position="11"/>
        <end position="22"/>
    </location>
</feature>
<evidence type="ECO:0000313" key="4">
    <source>
        <dbReference type="Proteomes" id="UP001321475"/>
    </source>
</evidence>
<keyword evidence="2" id="KW-1133">Transmembrane helix</keyword>
<evidence type="ECO:0000256" key="1">
    <source>
        <dbReference type="SAM" id="MobiDB-lite"/>
    </source>
</evidence>
<sequence>MTAPAPPTIEPPAAADPRTAEGPGRGGRTGRLLESLSRTPGQLRVALAVAVLACVLVALVGFRAGTDQSDSVDAARNGADRSVALQEVRADLVTADATAANAFLVGGLEPTAQREDYDTRIEDAAAGLAGLARTGTVEDAGRIGEVSADLTEYTGLVEQARANNRQGFPVGSAYLDSASTLLREEMLPMLDELGDDASARTDARFDDTATALLLLALCLLGLLALVAVQVWLARRTHRVLNVGLATATAIVLITGVLGTALLASVRGTAVDVRSGPYTSATALAAAESAANGAKSSASLGLIKRGSGEEIEVQVDASLDEAFDALSEADASSTASGLADDLQAWSDEHDEIRALDADGEWEAAVAAAVDDAPGASNDLFDQYVSGTEEAIVAEAETVDSELVSAADRAGVGAWGLLIGGLVGAVAAWRGLHQRIEEYR</sequence>
<dbReference type="EMBL" id="AP027729">
    <property type="protein sequence ID" value="BDZ40762.1"/>
    <property type="molecule type" value="Genomic_DNA"/>
</dbReference>
<dbReference type="Proteomes" id="UP001321475">
    <property type="component" value="Chromosome"/>
</dbReference>
<dbReference type="RefSeq" id="WP_286218098.1">
    <property type="nucleotide sequence ID" value="NZ_AP027729.1"/>
</dbReference>
<organism evidence="3 4">
    <name type="scientific">Paraoerskovia sediminicola</name>
    <dbReference type="NCBI Taxonomy" id="1138587"/>
    <lineage>
        <taxon>Bacteria</taxon>
        <taxon>Bacillati</taxon>
        <taxon>Actinomycetota</taxon>
        <taxon>Actinomycetes</taxon>
        <taxon>Micrococcales</taxon>
        <taxon>Cellulomonadaceae</taxon>
        <taxon>Paraoerskovia</taxon>
    </lineage>
</organism>
<feature type="transmembrane region" description="Helical" evidence="2">
    <location>
        <begin position="239"/>
        <end position="263"/>
    </location>
</feature>
<feature type="transmembrane region" description="Helical" evidence="2">
    <location>
        <begin position="211"/>
        <end position="232"/>
    </location>
</feature>
<accession>A0ABN6X7Q5</accession>
<keyword evidence="2" id="KW-0472">Membrane</keyword>
<gene>
    <name evidence="3" type="ORF">GCM10025865_00610</name>
</gene>
<evidence type="ECO:0000256" key="2">
    <source>
        <dbReference type="SAM" id="Phobius"/>
    </source>
</evidence>
<keyword evidence="4" id="KW-1185">Reference proteome</keyword>
<feature type="region of interest" description="Disordered" evidence="1">
    <location>
        <begin position="1"/>
        <end position="30"/>
    </location>
</feature>
<reference evidence="4" key="1">
    <citation type="journal article" date="2019" name="Int. J. Syst. Evol. Microbiol.">
        <title>The Global Catalogue of Microorganisms (GCM) 10K type strain sequencing project: providing services to taxonomists for standard genome sequencing and annotation.</title>
        <authorList>
            <consortium name="The Broad Institute Genomics Platform"/>
            <consortium name="The Broad Institute Genome Sequencing Center for Infectious Disease"/>
            <person name="Wu L."/>
            <person name="Ma J."/>
        </authorList>
    </citation>
    <scope>NUCLEOTIDE SEQUENCE [LARGE SCALE GENOMIC DNA]</scope>
    <source>
        <strain evidence="4">NBRC 108565</strain>
    </source>
</reference>
<feature type="transmembrane region" description="Helical" evidence="2">
    <location>
        <begin position="410"/>
        <end position="430"/>
    </location>
</feature>
<protein>
    <recommendedName>
        <fullName evidence="5">Secreted protein</fullName>
    </recommendedName>
</protein>
<feature type="compositionally biased region" description="Pro residues" evidence="1">
    <location>
        <begin position="1"/>
        <end position="10"/>
    </location>
</feature>
<keyword evidence="2" id="KW-0812">Transmembrane</keyword>
<feature type="transmembrane region" description="Helical" evidence="2">
    <location>
        <begin position="45"/>
        <end position="64"/>
    </location>
</feature>
<evidence type="ECO:0000313" key="3">
    <source>
        <dbReference type="EMBL" id="BDZ40762.1"/>
    </source>
</evidence>
<evidence type="ECO:0008006" key="5">
    <source>
        <dbReference type="Google" id="ProtNLM"/>
    </source>
</evidence>
<name>A0ABN6X7Q5_9CELL</name>